<protein>
    <recommendedName>
        <fullName evidence="5">RBR-type E3 ubiquitin transferase</fullName>
        <ecNumber evidence="5">2.3.2.31</ecNumber>
    </recommendedName>
</protein>
<dbReference type="STRING" id="13333.U5D098"/>
<evidence type="ECO:0000256" key="8">
    <source>
        <dbReference type="ARBA" id="ARBA00022737"/>
    </source>
</evidence>
<reference evidence="16" key="1">
    <citation type="journal article" date="2013" name="Science">
        <title>The Amborella genome and the evolution of flowering plants.</title>
        <authorList>
            <consortium name="Amborella Genome Project"/>
        </authorList>
    </citation>
    <scope>NUCLEOTIDE SEQUENCE [LARGE SCALE GENOMIC DNA]</scope>
</reference>
<dbReference type="GO" id="GO:0000151">
    <property type="term" value="C:ubiquitin ligase complex"/>
    <property type="evidence" value="ECO:0000318"/>
    <property type="project" value="GO_Central"/>
</dbReference>
<dbReference type="Gene3D" id="3.30.40.10">
    <property type="entry name" value="Zinc/RING finger domain, C3HC4 (zinc finger)"/>
    <property type="match status" value="1"/>
</dbReference>
<dbReference type="Proteomes" id="UP000017836">
    <property type="component" value="Unassembled WGS sequence"/>
</dbReference>
<dbReference type="GO" id="GO:0003676">
    <property type="term" value="F:nucleic acid binding"/>
    <property type="evidence" value="ECO:0007669"/>
    <property type="project" value="InterPro"/>
</dbReference>
<evidence type="ECO:0000256" key="5">
    <source>
        <dbReference type="ARBA" id="ARBA00012251"/>
    </source>
</evidence>
<keyword evidence="7" id="KW-0479">Metal-binding</keyword>
<evidence type="ECO:0000256" key="7">
    <source>
        <dbReference type="ARBA" id="ARBA00022723"/>
    </source>
</evidence>
<dbReference type="InterPro" id="IPR031127">
    <property type="entry name" value="E3_UB_ligase_RBR"/>
</dbReference>
<dbReference type="PROSITE" id="PS00518">
    <property type="entry name" value="ZF_RING_1"/>
    <property type="match status" value="1"/>
</dbReference>
<dbReference type="GO" id="GO:0008270">
    <property type="term" value="F:zinc ion binding"/>
    <property type="evidence" value="ECO:0007669"/>
    <property type="project" value="UniProtKB-KW"/>
</dbReference>
<evidence type="ECO:0000256" key="11">
    <source>
        <dbReference type="ARBA" id="ARBA00022833"/>
    </source>
</evidence>
<dbReference type="SMART" id="SM00647">
    <property type="entry name" value="IBR"/>
    <property type="match status" value="2"/>
</dbReference>
<dbReference type="InterPro" id="IPR013083">
    <property type="entry name" value="Znf_RING/FYVE/PHD"/>
</dbReference>
<feature type="domain" description="RING-type" evidence="13">
    <location>
        <begin position="196"/>
        <end position="240"/>
    </location>
</feature>
<dbReference type="Gene3D" id="3.30.420.10">
    <property type="entry name" value="Ribonuclease H-like superfamily/Ribonuclease H"/>
    <property type="match status" value="1"/>
</dbReference>
<dbReference type="OrthoDB" id="10009520at2759"/>
<evidence type="ECO:0000256" key="4">
    <source>
        <dbReference type="ARBA" id="ARBA00005884"/>
    </source>
</evidence>
<keyword evidence="9 12" id="KW-0863">Zinc-finger</keyword>
<dbReference type="SUPFAM" id="SSF53098">
    <property type="entry name" value="Ribonuclease H-like"/>
    <property type="match status" value="1"/>
</dbReference>
<evidence type="ECO:0000313" key="16">
    <source>
        <dbReference type="Proteomes" id="UP000017836"/>
    </source>
</evidence>
<gene>
    <name evidence="15" type="ORF">AMTR_s00032p00103340</name>
</gene>
<dbReference type="InterPro" id="IPR044066">
    <property type="entry name" value="TRIAD_supradom"/>
</dbReference>
<organism evidence="15 16">
    <name type="scientific">Amborella trichopoda</name>
    <dbReference type="NCBI Taxonomy" id="13333"/>
    <lineage>
        <taxon>Eukaryota</taxon>
        <taxon>Viridiplantae</taxon>
        <taxon>Streptophyta</taxon>
        <taxon>Embryophyta</taxon>
        <taxon>Tracheophyta</taxon>
        <taxon>Spermatophyta</taxon>
        <taxon>Magnoliopsida</taxon>
        <taxon>Amborellales</taxon>
        <taxon>Amborellaceae</taxon>
        <taxon>Amborella</taxon>
    </lineage>
</organism>
<evidence type="ECO:0000256" key="2">
    <source>
        <dbReference type="ARBA" id="ARBA00001947"/>
    </source>
</evidence>
<dbReference type="eggNOG" id="KOG1812">
    <property type="taxonomic scope" value="Eukaryota"/>
</dbReference>
<dbReference type="FunFam" id="3.30.420.10:FF:000076">
    <property type="entry name" value="RBR-type E3 ubiquitin transferase"/>
    <property type="match status" value="1"/>
</dbReference>
<dbReference type="KEGG" id="atr:18443088"/>
<dbReference type="FunFam" id="1.20.120.1750:FF:000019">
    <property type="entry name" value="RBR-type E3 ubiquitin transferase"/>
    <property type="match status" value="1"/>
</dbReference>
<sequence length="497" mass="57430">MESFGERNNGFSLKFYSEGRERIDEEDEYRSCVAEEEEWRDAEDFKEDEASDHFSKLFFKGVSDLKEVGSSLSGIGVILKNSIDDSEMKIQKKLDFFVEESVAELLALMDGLSASLKIGIRRIQAFTDSAVLYDQISQSKELEDQLLMALRQRVMEHASKLEAFDLKLIPTNEFKQPSRLAREAIGLRQWPESEDCSICCEEKQADDMVIMNCSHKFCSDCMIKYINGKLQSPKVPIRCPHVACKHMLSTKECKSFLPISSYGSFLKALEETGAYESERVYCPFPNCSVLLDRRQSLSNRASSSSQSEDMGSCVECPVCQRFFCYDCEVPWHSLMSCEEYQNMPLDERDVGDFTLNRLAQHQKWRRCSQCRRMIELTQGCYHMTCWCGHEFCYACGAEYRHRQQTCQCAFWDEDNIIVPNQEETMDPWSLDAYFDHERSQCSLLQRFLTEGFSLDVHCQPPSPPSDSFLDTIKDLHQLPWLERFVSVISDSYDDYAS</sequence>
<keyword evidence="8" id="KW-0677">Repeat</keyword>
<evidence type="ECO:0000256" key="10">
    <source>
        <dbReference type="ARBA" id="ARBA00022786"/>
    </source>
</evidence>
<dbReference type="GO" id="GO:0005737">
    <property type="term" value="C:cytoplasm"/>
    <property type="evidence" value="ECO:0000318"/>
    <property type="project" value="GO_Central"/>
</dbReference>
<dbReference type="InterPro" id="IPR002867">
    <property type="entry name" value="IBR_dom"/>
</dbReference>
<evidence type="ECO:0000256" key="3">
    <source>
        <dbReference type="ARBA" id="ARBA00003976"/>
    </source>
</evidence>
<dbReference type="HOGENOM" id="CLU_037567_0_0_1"/>
<keyword evidence="6" id="KW-0808">Transferase</keyword>
<keyword evidence="11" id="KW-0862">Zinc</keyword>
<dbReference type="EC" id="2.3.2.31" evidence="5"/>
<dbReference type="InterPro" id="IPR018957">
    <property type="entry name" value="Znf_C3HC4_RING-type"/>
</dbReference>
<dbReference type="OMA" id="LNCVECP"/>
<evidence type="ECO:0000256" key="9">
    <source>
        <dbReference type="ARBA" id="ARBA00022771"/>
    </source>
</evidence>
<evidence type="ECO:0000256" key="1">
    <source>
        <dbReference type="ARBA" id="ARBA00001798"/>
    </source>
</evidence>
<dbReference type="SUPFAM" id="SSF57850">
    <property type="entry name" value="RING/U-box"/>
    <property type="match status" value="2"/>
</dbReference>
<dbReference type="GO" id="GO:0061630">
    <property type="term" value="F:ubiquitin protein ligase activity"/>
    <property type="evidence" value="ECO:0000318"/>
    <property type="project" value="GO_Central"/>
</dbReference>
<dbReference type="GO" id="GO:0031624">
    <property type="term" value="F:ubiquitin conjugating enzyme binding"/>
    <property type="evidence" value="ECO:0000318"/>
    <property type="project" value="GO_Central"/>
</dbReference>
<comment type="cofactor">
    <cofactor evidence="2">
        <name>Zn(2+)</name>
        <dbReference type="ChEBI" id="CHEBI:29105"/>
    </cofactor>
</comment>
<comment type="catalytic activity">
    <reaction evidence="1">
        <text>[E2 ubiquitin-conjugating enzyme]-S-ubiquitinyl-L-cysteine + [acceptor protein]-L-lysine = [E2 ubiquitin-conjugating enzyme]-L-cysteine + [acceptor protein]-N(6)-ubiquitinyl-L-lysine.</text>
        <dbReference type="EC" id="2.3.2.31"/>
    </reaction>
</comment>
<evidence type="ECO:0000256" key="12">
    <source>
        <dbReference type="PROSITE-ProRule" id="PRU00175"/>
    </source>
</evidence>
<comment type="function">
    <text evidence="3">Might act as an E3 ubiquitin-protein ligase, or as part of E3 complex, which accepts ubiquitin from specific E2 ubiquitin-conjugating enzymes and then transfers it to substrates.</text>
</comment>
<dbReference type="Pfam" id="PF00097">
    <property type="entry name" value="zf-C3HC4"/>
    <property type="match status" value="1"/>
</dbReference>
<proteinExistence type="inferred from homology"/>
<evidence type="ECO:0000313" key="15">
    <source>
        <dbReference type="EMBL" id="ERN14817.1"/>
    </source>
</evidence>
<keyword evidence="10" id="KW-0833">Ubl conjugation pathway</keyword>
<evidence type="ECO:0000259" key="14">
    <source>
        <dbReference type="PROSITE" id="PS51873"/>
    </source>
</evidence>
<dbReference type="Pfam" id="PF13456">
    <property type="entry name" value="RVT_3"/>
    <property type="match status" value="1"/>
</dbReference>
<dbReference type="CDD" id="cd22584">
    <property type="entry name" value="Rcat_RBR_unk"/>
    <property type="match status" value="1"/>
</dbReference>
<evidence type="ECO:0000259" key="13">
    <source>
        <dbReference type="PROSITE" id="PS50089"/>
    </source>
</evidence>
<dbReference type="InterPro" id="IPR001841">
    <property type="entry name" value="Znf_RING"/>
</dbReference>
<evidence type="ECO:0000256" key="6">
    <source>
        <dbReference type="ARBA" id="ARBA00022679"/>
    </source>
</evidence>
<dbReference type="InterPro" id="IPR012337">
    <property type="entry name" value="RNaseH-like_sf"/>
</dbReference>
<dbReference type="InterPro" id="IPR017907">
    <property type="entry name" value="Znf_RING_CS"/>
</dbReference>
<dbReference type="PANTHER" id="PTHR11685">
    <property type="entry name" value="RBR FAMILY RING FINGER AND IBR DOMAIN-CONTAINING"/>
    <property type="match status" value="1"/>
</dbReference>
<dbReference type="GO" id="GO:0006511">
    <property type="term" value="P:ubiquitin-dependent protein catabolic process"/>
    <property type="evidence" value="ECO:0000318"/>
    <property type="project" value="GO_Central"/>
</dbReference>
<dbReference type="FunFam" id="3.30.40.10:FF:000230">
    <property type="entry name" value="RBR-type E3 ubiquitin transferase"/>
    <property type="match status" value="1"/>
</dbReference>
<dbReference type="Gene3D" id="1.20.120.1750">
    <property type="match status" value="1"/>
</dbReference>
<dbReference type="CDD" id="cd22582">
    <property type="entry name" value="BRcat_RBR_unk"/>
    <property type="match status" value="1"/>
</dbReference>
<dbReference type="PROSITE" id="PS51873">
    <property type="entry name" value="TRIAD"/>
    <property type="match status" value="1"/>
</dbReference>
<dbReference type="InterPro" id="IPR002156">
    <property type="entry name" value="RNaseH_domain"/>
</dbReference>
<dbReference type="Gramene" id="ERN14817">
    <property type="protein sequence ID" value="ERN14817"/>
    <property type="gene ID" value="AMTR_s00032p00103340"/>
</dbReference>
<comment type="similarity">
    <text evidence="4">Belongs to the RBR family. Ariadne subfamily.</text>
</comment>
<dbReference type="InterPro" id="IPR036397">
    <property type="entry name" value="RNaseH_sf"/>
</dbReference>
<dbReference type="PROSITE" id="PS50089">
    <property type="entry name" value="ZF_RING_2"/>
    <property type="match status" value="1"/>
</dbReference>
<name>U5D098_AMBTC</name>
<accession>U5D098</accession>
<dbReference type="SMART" id="SM00184">
    <property type="entry name" value="RING"/>
    <property type="match status" value="2"/>
</dbReference>
<dbReference type="GO" id="GO:0004523">
    <property type="term" value="F:RNA-DNA hybrid ribonuclease activity"/>
    <property type="evidence" value="ECO:0007669"/>
    <property type="project" value="InterPro"/>
</dbReference>
<feature type="domain" description="RING-type" evidence="14">
    <location>
        <begin position="192"/>
        <end position="412"/>
    </location>
</feature>
<dbReference type="GO" id="GO:0016567">
    <property type="term" value="P:protein ubiquitination"/>
    <property type="evidence" value="ECO:0007669"/>
    <property type="project" value="InterPro"/>
</dbReference>
<dbReference type="EMBL" id="KI392518">
    <property type="protein sequence ID" value="ERN14817.1"/>
    <property type="molecule type" value="Genomic_DNA"/>
</dbReference>
<dbReference type="AlphaFoldDB" id="U5D098"/>
<keyword evidence="16" id="KW-1185">Reference proteome</keyword>
<dbReference type="Pfam" id="PF01485">
    <property type="entry name" value="IBR"/>
    <property type="match status" value="2"/>
</dbReference>